<name>A0A182JI53_ANOAO</name>
<dbReference type="EnsemblMetazoa" id="AATE018533-RA">
    <property type="protein sequence ID" value="AATE018533-PA.1"/>
    <property type="gene ID" value="AATE018533"/>
</dbReference>
<sequence>MATAVLHRGTMIVRLILHHRPLRYGTLDHGKPLRHRIVRWFPLAGNDGVLGPLVQLHRLATTVIAGGSGAQHRVRCGRMLRWRRWHVTLHRTLLVAVVVLLLFALVCIAHHHNVHTGEVVEGCGGWAHSRMFRPKAPAHDTHFKLFRDSAMPACHIFHYHQLRSHLWANDISSTSWRVMTRCGCVGLNFGRWYSRALIE</sequence>
<organism evidence="1">
    <name type="scientific">Anopheles atroparvus</name>
    <name type="common">European mosquito</name>
    <dbReference type="NCBI Taxonomy" id="41427"/>
    <lineage>
        <taxon>Eukaryota</taxon>
        <taxon>Metazoa</taxon>
        <taxon>Ecdysozoa</taxon>
        <taxon>Arthropoda</taxon>
        <taxon>Hexapoda</taxon>
        <taxon>Insecta</taxon>
        <taxon>Pterygota</taxon>
        <taxon>Neoptera</taxon>
        <taxon>Endopterygota</taxon>
        <taxon>Diptera</taxon>
        <taxon>Nematocera</taxon>
        <taxon>Culicoidea</taxon>
        <taxon>Culicidae</taxon>
        <taxon>Anophelinae</taxon>
        <taxon>Anopheles</taxon>
    </lineage>
</organism>
<protein>
    <submittedName>
        <fullName evidence="1">Uncharacterized protein</fullName>
    </submittedName>
</protein>
<reference evidence="1" key="1">
    <citation type="submission" date="2022-08" db="UniProtKB">
        <authorList>
            <consortium name="EnsemblMetazoa"/>
        </authorList>
    </citation>
    <scope>IDENTIFICATION</scope>
    <source>
        <strain evidence="1">EBRO</strain>
    </source>
</reference>
<accession>A0A182JI53</accession>
<evidence type="ECO:0000313" key="1">
    <source>
        <dbReference type="EnsemblMetazoa" id="AATE018533-PA.1"/>
    </source>
</evidence>
<dbReference type="VEuPathDB" id="VectorBase:AATE018533"/>
<dbReference type="AlphaFoldDB" id="A0A182JI53"/>
<proteinExistence type="predicted"/>